<dbReference type="OrthoDB" id="5565945at2"/>
<dbReference type="Pfam" id="PF11536">
    <property type="entry name" value="DUF3226"/>
    <property type="match status" value="1"/>
</dbReference>
<accession>A0A4U2Z6F5</accession>
<proteinExistence type="predicted"/>
<keyword evidence="2" id="KW-1185">Reference proteome</keyword>
<gene>
    <name evidence="1" type="ORF">FCU45_04660</name>
</gene>
<evidence type="ECO:0000313" key="1">
    <source>
        <dbReference type="EMBL" id="TKI69906.1"/>
    </source>
</evidence>
<name>A0A4U2Z6F5_9BACT</name>
<dbReference type="AlphaFoldDB" id="A0A4U2Z6F5"/>
<organism evidence="1 2">
    <name type="scientific">Sulfurimonas crateris</name>
    <dbReference type="NCBI Taxonomy" id="2574727"/>
    <lineage>
        <taxon>Bacteria</taxon>
        <taxon>Pseudomonadati</taxon>
        <taxon>Campylobacterota</taxon>
        <taxon>Epsilonproteobacteria</taxon>
        <taxon>Campylobacterales</taxon>
        <taxon>Sulfurimonadaceae</taxon>
        <taxon>Sulfurimonas</taxon>
    </lineage>
</organism>
<reference evidence="1 2" key="1">
    <citation type="submission" date="2019-04" db="EMBL/GenBank/DDBJ databases">
        <title>Sulfurimonas crateris sp. nov. a facultative anaerobic sulfur-oxidizing chemolithautotrophic bacterium isolated from a terrestrial mud vulcano.</title>
        <authorList>
            <person name="Ratnikova N.M."/>
            <person name="Slobodkin A.I."/>
            <person name="Merkel A.Y."/>
            <person name="Novikov A."/>
            <person name="Bonch-Osmolovskaya E.A."/>
            <person name="Slobodkina G.B."/>
        </authorList>
    </citation>
    <scope>NUCLEOTIDE SEQUENCE [LARGE SCALE GENOMIC DNA]</scope>
    <source>
        <strain evidence="1 2">SN118</strain>
    </source>
</reference>
<sequence length="228" mass="26468">MGVLEVNKLIVESKNDKYFVEALINALNLNELEVDEPLCNVDEYICLDGIDNLKHKLKDLKLDNIDRLGIILDADEVGVLKRIEQINKVLKELNINIELEKINEFRKDKNLDISIACHILNIDGKGELENILKQIAKNDTVFADCLESWKKCLEDNDKGMSQKDFLKFWVNNYIRFDTCTKEEQKQIGKKCSFQSAMQKDIWDFEHSVLDSLKKFLQSMKNNEIGNKQ</sequence>
<comment type="caution">
    <text evidence="1">The sequence shown here is derived from an EMBL/GenBank/DDBJ whole genome shotgun (WGS) entry which is preliminary data.</text>
</comment>
<evidence type="ECO:0000313" key="2">
    <source>
        <dbReference type="Proteomes" id="UP000309561"/>
    </source>
</evidence>
<dbReference type="InterPro" id="IPR024508">
    <property type="entry name" value="DUF3226"/>
</dbReference>
<dbReference type="EMBL" id="SZPX01000003">
    <property type="protein sequence ID" value="TKI69906.1"/>
    <property type="molecule type" value="Genomic_DNA"/>
</dbReference>
<dbReference type="Proteomes" id="UP000309561">
    <property type="component" value="Unassembled WGS sequence"/>
</dbReference>
<protein>
    <submittedName>
        <fullName evidence="1">Uncharacterized protein</fullName>
    </submittedName>
</protein>